<evidence type="ECO:0000313" key="2">
    <source>
        <dbReference type="EMBL" id="KAG9331527.1"/>
    </source>
</evidence>
<sequence>MRNSQCGREQRGKEVNPQGMKGMVSNSVLTCRLNLSTYSIWLNVKYQSPLGKKRGAGVNGVNVSSACSETPPHSRVQTL</sequence>
<gene>
    <name evidence="2" type="ORF">JZ751_018930</name>
</gene>
<accession>A0A8T2N4Q1</accession>
<feature type="region of interest" description="Disordered" evidence="1">
    <location>
        <begin position="1"/>
        <end position="21"/>
    </location>
</feature>
<proteinExistence type="predicted"/>
<dbReference type="Proteomes" id="UP000824540">
    <property type="component" value="Unassembled WGS sequence"/>
</dbReference>
<comment type="caution">
    <text evidence="2">The sequence shown here is derived from an EMBL/GenBank/DDBJ whole genome shotgun (WGS) entry which is preliminary data.</text>
</comment>
<evidence type="ECO:0000313" key="3">
    <source>
        <dbReference type="Proteomes" id="UP000824540"/>
    </source>
</evidence>
<name>A0A8T2N4Q1_9TELE</name>
<reference evidence="2" key="1">
    <citation type="thesis" date="2021" institute="BYU ScholarsArchive" country="Provo, UT, USA">
        <title>Applications of and Algorithms for Genome Assembly and Genomic Analyses with an Emphasis on Marine Teleosts.</title>
        <authorList>
            <person name="Pickett B.D."/>
        </authorList>
    </citation>
    <scope>NUCLEOTIDE SEQUENCE</scope>
    <source>
        <strain evidence="2">HI-2016</strain>
    </source>
</reference>
<keyword evidence="3" id="KW-1185">Reference proteome</keyword>
<dbReference type="AlphaFoldDB" id="A0A8T2N4Q1"/>
<dbReference type="EMBL" id="JAFBMS010000326">
    <property type="protein sequence ID" value="KAG9331527.1"/>
    <property type="molecule type" value="Genomic_DNA"/>
</dbReference>
<evidence type="ECO:0000256" key="1">
    <source>
        <dbReference type="SAM" id="MobiDB-lite"/>
    </source>
</evidence>
<protein>
    <submittedName>
        <fullName evidence="2">Uncharacterized protein</fullName>
    </submittedName>
</protein>
<organism evidence="2 3">
    <name type="scientific">Albula glossodonta</name>
    <name type="common">roundjaw bonefish</name>
    <dbReference type="NCBI Taxonomy" id="121402"/>
    <lineage>
        <taxon>Eukaryota</taxon>
        <taxon>Metazoa</taxon>
        <taxon>Chordata</taxon>
        <taxon>Craniata</taxon>
        <taxon>Vertebrata</taxon>
        <taxon>Euteleostomi</taxon>
        <taxon>Actinopterygii</taxon>
        <taxon>Neopterygii</taxon>
        <taxon>Teleostei</taxon>
        <taxon>Albuliformes</taxon>
        <taxon>Albulidae</taxon>
        <taxon>Albula</taxon>
    </lineage>
</organism>